<dbReference type="PANTHER" id="PTHR10590">
    <property type="entry name" value="SODIUM/NUCLEOSIDE COTRANSPORTER"/>
    <property type="match status" value="1"/>
</dbReference>
<evidence type="ECO:0000256" key="6">
    <source>
        <dbReference type="ARBA" id="ARBA00023136"/>
    </source>
</evidence>
<keyword evidence="12" id="KW-1185">Reference proteome</keyword>
<evidence type="ECO:0000313" key="12">
    <source>
        <dbReference type="Proteomes" id="UP000646053"/>
    </source>
</evidence>
<feature type="domain" description="Concentrative nucleoside transporter C-terminal" evidence="9">
    <location>
        <begin position="236"/>
        <end position="464"/>
    </location>
</feature>
<feature type="transmembrane region" description="Helical" evidence="7">
    <location>
        <begin position="448"/>
        <end position="469"/>
    </location>
</feature>
<feature type="transmembrane region" description="Helical" evidence="7">
    <location>
        <begin position="341"/>
        <end position="361"/>
    </location>
</feature>
<evidence type="ECO:0000313" key="11">
    <source>
        <dbReference type="EMBL" id="NDJ15703.1"/>
    </source>
</evidence>
<dbReference type="InterPro" id="IPR011657">
    <property type="entry name" value="CNT_C_dom"/>
</dbReference>
<feature type="transmembrane region" description="Helical" evidence="7">
    <location>
        <begin position="237"/>
        <end position="256"/>
    </location>
</feature>
<comment type="similarity">
    <text evidence="2">Belongs to the concentrative nucleoside transporter (CNT) (TC 2.A.41) family.</text>
</comment>
<evidence type="ECO:0000256" key="1">
    <source>
        <dbReference type="ARBA" id="ARBA00004651"/>
    </source>
</evidence>
<sequence>MSWLNLLSFAGIFALCGIAWLGSENRRIIPWKVILWGIGLQLVLGLLIFTFPITRTLVSAISTSVNAILDATEEGARFIFGPLLVPNPTTAPGPILVGRWIARAVTPPYVPVPGDRLSPESLSLGYVFAFRALPSVIFFSALMSLLYHLKLIQPVVQAFAKLFRWAMNLSGAEALSGATNIFVGIESALVVRPFLADMTRSELCAILTACYGSIASTVLALYAGLLRPTFPNITGHLVSASIMAIPACFVMSKLLVPETEVPKTLGKLPDEPDEREAKSAETINAMESVIIGAMEGVKLAIAIAALLIAILGLIALVNLFFGNLASLADSNSLILRRIGLIFQVVTLQNIMGALFVPLTFLTGVSRDWNELWQASMLIGGRFLTTEVPSYQRLGELASQGIISDRGLLVVSYALCGFAHLPAVGIFVGGFATLIPSRRKDLSELGWKALWAATLATLMIGCVAGVFYFGNQSVLRG</sequence>
<dbReference type="GO" id="GO:0005886">
    <property type="term" value="C:plasma membrane"/>
    <property type="evidence" value="ECO:0007669"/>
    <property type="project" value="UniProtKB-SubCell"/>
</dbReference>
<feature type="transmembrane region" description="Helical" evidence="7">
    <location>
        <begin position="203"/>
        <end position="225"/>
    </location>
</feature>
<evidence type="ECO:0000256" key="3">
    <source>
        <dbReference type="ARBA" id="ARBA00022475"/>
    </source>
</evidence>
<evidence type="ECO:0000259" key="10">
    <source>
        <dbReference type="Pfam" id="PF07670"/>
    </source>
</evidence>
<dbReference type="GO" id="GO:0005337">
    <property type="term" value="F:nucleoside transmembrane transporter activity"/>
    <property type="evidence" value="ECO:0007669"/>
    <property type="project" value="InterPro"/>
</dbReference>
<evidence type="ECO:0000256" key="7">
    <source>
        <dbReference type="SAM" id="Phobius"/>
    </source>
</evidence>
<dbReference type="Pfam" id="PF01773">
    <property type="entry name" value="Nucleos_tra2_N"/>
    <property type="match status" value="1"/>
</dbReference>
<feature type="transmembrane region" description="Helical" evidence="7">
    <location>
        <begin position="34"/>
        <end position="53"/>
    </location>
</feature>
<evidence type="ECO:0000256" key="4">
    <source>
        <dbReference type="ARBA" id="ARBA00022692"/>
    </source>
</evidence>
<feature type="domain" description="Concentrative nucleoside transporter N-terminal" evidence="8">
    <location>
        <begin position="10"/>
        <end position="83"/>
    </location>
</feature>
<keyword evidence="3" id="KW-1003">Cell membrane</keyword>
<comment type="subcellular location">
    <subcellularLocation>
        <location evidence="1">Cell membrane</location>
        <topology evidence="1">Multi-pass membrane protein</topology>
    </subcellularLocation>
</comment>
<organism evidence="11 12">
    <name type="scientific">Myxacorys almedinensis A</name>
    <dbReference type="NCBI Taxonomy" id="2690445"/>
    <lineage>
        <taxon>Bacteria</taxon>
        <taxon>Bacillati</taxon>
        <taxon>Cyanobacteriota</taxon>
        <taxon>Cyanophyceae</taxon>
        <taxon>Leptolyngbyales</taxon>
        <taxon>Leptolyngbyaceae</taxon>
        <taxon>Myxacorys</taxon>
        <taxon>Myxacorys almedinensis</taxon>
    </lineage>
</organism>
<reference evidence="11" key="1">
    <citation type="submission" date="2019-12" db="EMBL/GenBank/DDBJ databases">
        <title>High-Quality draft genome sequences of three cyanobacteria isolated from the limestone walls of the Old Cathedral of Coimbra.</title>
        <authorList>
            <person name="Tiago I."/>
            <person name="Soares F."/>
            <person name="Portugal A."/>
        </authorList>
    </citation>
    <scope>NUCLEOTIDE SEQUENCE</scope>
    <source>
        <strain evidence="11">A</strain>
    </source>
</reference>
<feature type="transmembrane region" description="Helical" evidence="7">
    <location>
        <begin position="6"/>
        <end position="22"/>
    </location>
</feature>
<evidence type="ECO:0000259" key="8">
    <source>
        <dbReference type="Pfam" id="PF01773"/>
    </source>
</evidence>
<evidence type="ECO:0000256" key="2">
    <source>
        <dbReference type="ARBA" id="ARBA00009033"/>
    </source>
</evidence>
<dbReference type="Pfam" id="PF07670">
    <property type="entry name" value="Gate"/>
    <property type="match status" value="1"/>
</dbReference>
<protein>
    <submittedName>
        <fullName evidence="11">Nucleoside:proton symporter</fullName>
    </submittedName>
</protein>
<feature type="transmembrane region" description="Helical" evidence="7">
    <location>
        <begin position="299"/>
        <end position="321"/>
    </location>
</feature>
<dbReference type="InterPro" id="IPR011642">
    <property type="entry name" value="Gate_dom"/>
</dbReference>
<dbReference type="InterPro" id="IPR008276">
    <property type="entry name" value="C_nuclsd_transpt"/>
</dbReference>
<dbReference type="Proteomes" id="UP000646053">
    <property type="component" value="Unassembled WGS sequence"/>
</dbReference>
<dbReference type="Pfam" id="PF07662">
    <property type="entry name" value="Nucleos_tra2_C"/>
    <property type="match status" value="1"/>
</dbReference>
<evidence type="ECO:0000256" key="5">
    <source>
        <dbReference type="ARBA" id="ARBA00022989"/>
    </source>
</evidence>
<name>A0A8J7Z386_9CYAN</name>
<dbReference type="InterPro" id="IPR002668">
    <property type="entry name" value="CNT_N_dom"/>
</dbReference>
<dbReference type="PANTHER" id="PTHR10590:SF4">
    <property type="entry name" value="SOLUTE CARRIER FAMILY 28 MEMBER 3"/>
    <property type="match status" value="1"/>
</dbReference>
<evidence type="ECO:0000259" key="9">
    <source>
        <dbReference type="Pfam" id="PF07662"/>
    </source>
</evidence>
<dbReference type="GO" id="GO:0015293">
    <property type="term" value="F:symporter activity"/>
    <property type="evidence" value="ECO:0007669"/>
    <property type="project" value="TreeGrafter"/>
</dbReference>
<feature type="domain" description="Nucleoside transporter/FeoB GTPase Gate" evidence="10">
    <location>
        <begin position="129"/>
        <end position="226"/>
    </location>
</feature>
<gene>
    <name evidence="11" type="ORF">GS601_00095</name>
</gene>
<accession>A0A8J7Z386</accession>
<proteinExistence type="inferred from homology"/>
<comment type="caution">
    <text evidence="11">The sequence shown here is derived from an EMBL/GenBank/DDBJ whole genome shotgun (WGS) entry which is preliminary data.</text>
</comment>
<keyword evidence="4 7" id="KW-0812">Transmembrane</keyword>
<keyword evidence="5 7" id="KW-1133">Transmembrane helix</keyword>
<dbReference type="AlphaFoldDB" id="A0A8J7Z386"/>
<keyword evidence="6 7" id="KW-0472">Membrane</keyword>
<feature type="transmembrane region" description="Helical" evidence="7">
    <location>
        <begin position="407"/>
        <end position="428"/>
    </location>
</feature>
<dbReference type="RefSeq" id="WP_162421118.1">
    <property type="nucleotide sequence ID" value="NZ_WVIE01000001.1"/>
</dbReference>
<feature type="transmembrane region" description="Helical" evidence="7">
    <location>
        <begin position="124"/>
        <end position="147"/>
    </location>
</feature>
<dbReference type="EMBL" id="WVIE01000001">
    <property type="protein sequence ID" value="NDJ15703.1"/>
    <property type="molecule type" value="Genomic_DNA"/>
</dbReference>